<organism evidence="3 4">
    <name type="scientific">Nocardioides marinus</name>
    <dbReference type="NCBI Taxonomy" id="374514"/>
    <lineage>
        <taxon>Bacteria</taxon>
        <taxon>Bacillati</taxon>
        <taxon>Actinomycetota</taxon>
        <taxon>Actinomycetes</taxon>
        <taxon>Propionibacteriales</taxon>
        <taxon>Nocardioidaceae</taxon>
        <taxon>Nocardioides</taxon>
    </lineage>
</organism>
<keyword evidence="1" id="KW-0472">Membrane</keyword>
<feature type="domain" description="DUF3592" evidence="2">
    <location>
        <begin position="44"/>
        <end position="111"/>
    </location>
</feature>
<dbReference type="Proteomes" id="UP000537326">
    <property type="component" value="Unassembled WGS sequence"/>
</dbReference>
<keyword evidence="1" id="KW-0812">Transmembrane</keyword>
<evidence type="ECO:0000313" key="4">
    <source>
        <dbReference type="Proteomes" id="UP000537326"/>
    </source>
</evidence>
<dbReference type="RefSeq" id="WP_179530210.1">
    <property type="nucleotide sequence ID" value="NZ_BAAAPP010000012.1"/>
</dbReference>
<evidence type="ECO:0000256" key="1">
    <source>
        <dbReference type="SAM" id="Phobius"/>
    </source>
</evidence>
<proteinExistence type="predicted"/>
<evidence type="ECO:0000313" key="3">
    <source>
        <dbReference type="EMBL" id="NYI09196.1"/>
    </source>
</evidence>
<dbReference type="Pfam" id="PF12158">
    <property type="entry name" value="DUF3592"/>
    <property type="match status" value="1"/>
</dbReference>
<feature type="transmembrane region" description="Helical" evidence="1">
    <location>
        <begin position="6"/>
        <end position="26"/>
    </location>
</feature>
<keyword evidence="1" id="KW-1133">Transmembrane helix</keyword>
<keyword evidence="4" id="KW-1185">Reference proteome</keyword>
<gene>
    <name evidence="3" type="ORF">BKA05_000711</name>
</gene>
<dbReference type="AlphaFoldDB" id="A0A7Y9YBL7"/>
<name>A0A7Y9YBL7_9ACTN</name>
<reference evidence="3 4" key="1">
    <citation type="submission" date="2020-07" db="EMBL/GenBank/DDBJ databases">
        <title>Sequencing the genomes of 1000 actinobacteria strains.</title>
        <authorList>
            <person name="Klenk H.-P."/>
        </authorList>
    </citation>
    <scope>NUCLEOTIDE SEQUENCE [LARGE SCALE GENOMIC DNA]</scope>
    <source>
        <strain evidence="3 4">DSM 18248</strain>
    </source>
</reference>
<protein>
    <recommendedName>
        <fullName evidence="2">DUF3592 domain-containing protein</fullName>
    </recommendedName>
</protein>
<accession>A0A7Y9YBL7</accession>
<comment type="caution">
    <text evidence="3">The sequence shown here is derived from an EMBL/GenBank/DDBJ whole genome shotgun (WGS) entry which is preliminary data.</text>
</comment>
<dbReference type="InterPro" id="IPR021994">
    <property type="entry name" value="DUF3592"/>
</dbReference>
<sequence length="152" mass="16161">MILSVVMLGAAGVALALSVVLGLRGLRERRAADSFAERAVVTVADVLETRPKDVAMSGEPVTVYFHLVRYEVDGQTLTSETMSGMEPPIPHVGERVEVRYDSAHPGRVVLDQVDHRMGAGATALGLARVMLGAAVSLPVAWALIVLITEFAV</sequence>
<dbReference type="EMBL" id="JACBZI010000001">
    <property type="protein sequence ID" value="NYI09196.1"/>
    <property type="molecule type" value="Genomic_DNA"/>
</dbReference>
<feature type="transmembrane region" description="Helical" evidence="1">
    <location>
        <begin position="126"/>
        <end position="147"/>
    </location>
</feature>
<evidence type="ECO:0000259" key="2">
    <source>
        <dbReference type="Pfam" id="PF12158"/>
    </source>
</evidence>